<gene>
    <name evidence="4 5" type="primary">nifW</name>
    <name evidence="5" type="ORF">V0288_07885</name>
</gene>
<dbReference type="AlphaFoldDB" id="A0AAW9QQK7"/>
<dbReference type="PIRSF" id="PIRSF005790">
    <property type="entry name" value="NifW"/>
    <property type="match status" value="1"/>
</dbReference>
<comment type="caution">
    <text evidence="5">The sequence shown here is derived from an EMBL/GenBank/DDBJ whole genome shotgun (WGS) entry which is preliminary data.</text>
</comment>
<evidence type="ECO:0000256" key="1">
    <source>
        <dbReference type="ARBA" id="ARBA00002247"/>
    </source>
</evidence>
<evidence type="ECO:0000256" key="3">
    <source>
        <dbReference type="ARBA" id="ARBA00023231"/>
    </source>
</evidence>
<evidence type="ECO:0000256" key="2">
    <source>
        <dbReference type="ARBA" id="ARBA00008351"/>
    </source>
</evidence>
<comment type="similarity">
    <text evidence="2 4">Belongs to the NifW family.</text>
</comment>
<accession>A0AAW9QQK7</accession>
<dbReference type="HAMAP" id="MF_00529">
    <property type="entry name" value="NifW"/>
    <property type="match status" value="1"/>
</dbReference>
<name>A0AAW9QQK7_9CHRO</name>
<sequence>MTSTTLTKTLTDFKALTNAEDYLNFFDISFDQHFVNVNRLHILKQFSILLKQVDEAFPDLDETERLEKYKLALTEAYEVFLSSSPLETKLFKVFNDRPKNIVLLGDIGGVETTATPGVM</sequence>
<keyword evidence="6" id="KW-1185">Reference proteome</keyword>
<dbReference type="EMBL" id="JBAFSM010000012">
    <property type="protein sequence ID" value="MEG3437036.1"/>
    <property type="molecule type" value="Genomic_DNA"/>
</dbReference>
<organism evidence="5 6">
    <name type="scientific">Pannus brasiliensis CCIBt3594</name>
    <dbReference type="NCBI Taxonomy" id="1427578"/>
    <lineage>
        <taxon>Bacteria</taxon>
        <taxon>Bacillati</taxon>
        <taxon>Cyanobacteriota</taxon>
        <taxon>Cyanophyceae</taxon>
        <taxon>Oscillatoriophycideae</taxon>
        <taxon>Chroococcales</taxon>
        <taxon>Microcystaceae</taxon>
        <taxon>Pannus</taxon>
    </lineage>
</organism>
<proteinExistence type="inferred from homology"/>
<evidence type="ECO:0000313" key="6">
    <source>
        <dbReference type="Proteomes" id="UP001328733"/>
    </source>
</evidence>
<dbReference type="Pfam" id="PF03206">
    <property type="entry name" value="NifW"/>
    <property type="match status" value="1"/>
</dbReference>
<dbReference type="GO" id="GO:0009399">
    <property type="term" value="P:nitrogen fixation"/>
    <property type="evidence" value="ECO:0007669"/>
    <property type="project" value="UniProtKB-UniRule"/>
</dbReference>
<comment type="function">
    <text evidence="1 4">May protect the nitrogenase Fe-Mo protein from oxidative damage.</text>
</comment>
<dbReference type="Proteomes" id="UP001328733">
    <property type="component" value="Unassembled WGS sequence"/>
</dbReference>
<comment type="subunit">
    <text evidence="4">Homotrimer; associates with NifD.</text>
</comment>
<protein>
    <recommendedName>
        <fullName evidence="4">Nitrogenase-stabilizing/protective protein NifW</fullName>
    </recommendedName>
</protein>
<evidence type="ECO:0000256" key="4">
    <source>
        <dbReference type="HAMAP-Rule" id="MF_00529"/>
    </source>
</evidence>
<keyword evidence="3 4" id="KW-0535">Nitrogen fixation</keyword>
<dbReference type="NCBIfam" id="NF010702">
    <property type="entry name" value="PRK14102.1"/>
    <property type="match status" value="1"/>
</dbReference>
<dbReference type="InterPro" id="IPR004893">
    <property type="entry name" value="NifW"/>
</dbReference>
<reference evidence="5 6" key="1">
    <citation type="submission" date="2024-01" db="EMBL/GenBank/DDBJ databases">
        <title>Genomic insights into the taxonomy and metabolism of the cyanobacterium Pannus brasiliensis CCIBt3594.</title>
        <authorList>
            <person name="Machado M."/>
            <person name="Botero N.B."/>
            <person name="Andreote A.P.D."/>
            <person name="Feitosa A.M.T."/>
            <person name="Popin R."/>
            <person name="Sivonen K."/>
            <person name="Fiore M.F."/>
        </authorList>
    </citation>
    <scope>NUCLEOTIDE SEQUENCE [LARGE SCALE GENOMIC DNA]</scope>
    <source>
        <strain evidence="5 6">CCIBt3594</strain>
    </source>
</reference>
<dbReference type="RefSeq" id="WP_332864520.1">
    <property type="nucleotide sequence ID" value="NZ_JBAFSM010000012.1"/>
</dbReference>
<evidence type="ECO:0000313" key="5">
    <source>
        <dbReference type="EMBL" id="MEG3437036.1"/>
    </source>
</evidence>